<evidence type="ECO:0000313" key="1">
    <source>
        <dbReference type="EMBL" id="QCE14845.1"/>
    </source>
</evidence>
<keyword evidence="2" id="KW-1185">Reference proteome</keyword>
<gene>
    <name evidence="1" type="ORF">DEO72_LG11g1851</name>
</gene>
<accession>A0A4D6NRE0</accession>
<sequence>MALFPSPAGGRLDTAGRCIRNQNPSAHITYSIEPAQIRTCDGTVPVAGWRQARHRRAMYQKSESFSYSHVGIRASSPFLFVYDDDRVIRCTGADVDTGSVEDVQATE</sequence>
<evidence type="ECO:0000313" key="2">
    <source>
        <dbReference type="Proteomes" id="UP000501690"/>
    </source>
</evidence>
<reference evidence="1 2" key="1">
    <citation type="submission" date="2019-04" db="EMBL/GenBank/DDBJ databases">
        <title>An improved genome assembly and genetic linkage map for asparagus bean, Vigna unguiculata ssp. sesquipedialis.</title>
        <authorList>
            <person name="Xia Q."/>
            <person name="Zhang R."/>
            <person name="Dong Y."/>
        </authorList>
    </citation>
    <scope>NUCLEOTIDE SEQUENCE [LARGE SCALE GENOMIC DNA]</scope>
    <source>
        <tissue evidence="1">Leaf</tissue>
    </source>
</reference>
<dbReference type="AlphaFoldDB" id="A0A4D6NRE0"/>
<protein>
    <submittedName>
        <fullName evidence="1">Uncharacterized protein</fullName>
    </submittedName>
</protein>
<dbReference type="EMBL" id="CP039355">
    <property type="protein sequence ID" value="QCE14845.1"/>
    <property type="molecule type" value="Genomic_DNA"/>
</dbReference>
<dbReference type="Proteomes" id="UP000501690">
    <property type="component" value="Linkage Group LG11"/>
</dbReference>
<name>A0A4D6NRE0_VIGUN</name>
<proteinExistence type="predicted"/>
<organism evidence="1 2">
    <name type="scientific">Vigna unguiculata</name>
    <name type="common">Cowpea</name>
    <dbReference type="NCBI Taxonomy" id="3917"/>
    <lineage>
        <taxon>Eukaryota</taxon>
        <taxon>Viridiplantae</taxon>
        <taxon>Streptophyta</taxon>
        <taxon>Embryophyta</taxon>
        <taxon>Tracheophyta</taxon>
        <taxon>Spermatophyta</taxon>
        <taxon>Magnoliopsida</taxon>
        <taxon>eudicotyledons</taxon>
        <taxon>Gunneridae</taxon>
        <taxon>Pentapetalae</taxon>
        <taxon>rosids</taxon>
        <taxon>fabids</taxon>
        <taxon>Fabales</taxon>
        <taxon>Fabaceae</taxon>
        <taxon>Papilionoideae</taxon>
        <taxon>50 kb inversion clade</taxon>
        <taxon>NPAAA clade</taxon>
        <taxon>indigoferoid/millettioid clade</taxon>
        <taxon>Phaseoleae</taxon>
        <taxon>Vigna</taxon>
    </lineage>
</organism>